<evidence type="ECO:0000256" key="1">
    <source>
        <dbReference type="SAM" id="Coils"/>
    </source>
</evidence>
<reference evidence="3 4" key="1">
    <citation type="journal article" date="2013" name="Int. J. Syst. Evol. Microbiol.">
        <title>Marinoscillum luteum sp. nov., isolated from marine sediment.</title>
        <authorList>
            <person name="Cha I.T."/>
            <person name="Park S.J."/>
            <person name="Kim S.J."/>
            <person name="Kim J.G."/>
            <person name="Jung M.Y."/>
            <person name="Shin K.S."/>
            <person name="Kwon K.K."/>
            <person name="Yang S.H."/>
            <person name="Seo Y.S."/>
            <person name="Rhee S.K."/>
        </authorList>
    </citation>
    <scope>NUCLEOTIDE SEQUENCE [LARGE SCALE GENOMIC DNA]</scope>
    <source>
        <strain evidence="3 4">KCTC 23939</strain>
    </source>
</reference>
<evidence type="ECO:0000313" key="4">
    <source>
        <dbReference type="Proteomes" id="UP001610063"/>
    </source>
</evidence>
<dbReference type="Proteomes" id="UP001610063">
    <property type="component" value="Unassembled WGS sequence"/>
</dbReference>
<keyword evidence="2" id="KW-0812">Transmembrane</keyword>
<evidence type="ECO:0000313" key="3">
    <source>
        <dbReference type="EMBL" id="MFH6983600.1"/>
    </source>
</evidence>
<comment type="caution">
    <text evidence="3">The sequence shown here is derived from an EMBL/GenBank/DDBJ whole genome shotgun (WGS) entry which is preliminary data.</text>
</comment>
<sequence>MENLELNIILSGVLSLLLGVVAYFLRQLLADFKKVEQDLTQVKNTTEIIRTEFKGMNDLLNQRINFLERRVDRLENQTFND</sequence>
<evidence type="ECO:0000256" key="2">
    <source>
        <dbReference type="SAM" id="Phobius"/>
    </source>
</evidence>
<keyword evidence="2" id="KW-0472">Membrane</keyword>
<keyword evidence="2" id="KW-1133">Transmembrane helix</keyword>
<accession>A0ABW7N979</accession>
<feature type="coiled-coil region" evidence="1">
    <location>
        <begin position="25"/>
        <end position="77"/>
    </location>
</feature>
<name>A0ABW7N979_9BACT</name>
<keyword evidence="1" id="KW-0175">Coiled coil</keyword>
<feature type="transmembrane region" description="Helical" evidence="2">
    <location>
        <begin position="6"/>
        <end position="25"/>
    </location>
</feature>
<keyword evidence="4" id="KW-1185">Reference proteome</keyword>
<proteinExistence type="predicted"/>
<dbReference type="EMBL" id="JBIPKE010000015">
    <property type="protein sequence ID" value="MFH6983600.1"/>
    <property type="molecule type" value="Genomic_DNA"/>
</dbReference>
<protein>
    <submittedName>
        <fullName evidence="3">Uncharacterized protein</fullName>
    </submittedName>
</protein>
<gene>
    <name evidence="3" type="ORF">ACHKAR_09130</name>
</gene>
<dbReference type="RefSeq" id="WP_395417150.1">
    <property type="nucleotide sequence ID" value="NZ_JBIPKE010000015.1"/>
</dbReference>
<organism evidence="3 4">
    <name type="scientific">Marinoscillum luteum</name>
    <dbReference type="NCBI Taxonomy" id="861051"/>
    <lineage>
        <taxon>Bacteria</taxon>
        <taxon>Pseudomonadati</taxon>
        <taxon>Bacteroidota</taxon>
        <taxon>Cytophagia</taxon>
        <taxon>Cytophagales</taxon>
        <taxon>Reichenbachiellaceae</taxon>
        <taxon>Marinoscillum</taxon>
    </lineage>
</organism>